<dbReference type="AlphaFoldDB" id="W8U626"/>
<gene>
    <name evidence="1" type="ORF">EAL2_c10780</name>
</gene>
<dbReference type="EMBL" id="CP007452">
    <property type="protein sequence ID" value="AHM56376.1"/>
    <property type="molecule type" value="Genomic_DNA"/>
</dbReference>
<keyword evidence="2" id="KW-1185">Reference proteome</keyword>
<proteinExistence type="predicted"/>
<accession>W8U626</accession>
<sequence length="437" mass="50281">MSDERLLPVLHESMLPFISQITNTLGVERTVLASDDEIQYAWKELPRELLRIPPELRDELLARMCVAVSTGLFDGAINYIWNASIRNLRNKVKDFGYNVVAHILSDNFDEKKLNNLKDAELLCLCLKLNLISEEGFFFLDQCRDIRNNFSAAHPSIAFIDDRELIFFISRCSKYALSSVINLKGVDINSFATALKGGQFTTTQLNLWISRLKETHDAQREMLFGMLHGVYCDPSSAEQSRINALNICMDFASDFTPQIKLNLTDKHYEYQAKGDEKRHSASLKMFEKLGLLNCLSDMEVHHIFSNACNRLYSVHMSYDNFYNEPPFAERLFELSLETEIPDTIKPSYVYTILICYVGNRYGTSSMAEQYYEDMIKNFTPKEISILLDLLEMDTKSILADRLKTHPRCKEKYVEAIKMINISSIGGHLEAKYNKILKK</sequence>
<dbReference type="KEGG" id="eac:EAL2_c10780"/>
<evidence type="ECO:0000313" key="1">
    <source>
        <dbReference type="EMBL" id="AHM56376.1"/>
    </source>
</evidence>
<organism evidence="1 2">
    <name type="scientific">Peptoclostridium acidaminophilum DSM 3953</name>
    <dbReference type="NCBI Taxonomy" id="1286171"/>
    <lineage>
        <taxon>Bacteria</taxon>
        <taxon>Bacillati</taxon>
        <taxon>Bacillota</taxon>
        <taxon>Clostridia</taxon>
        <taxon>Peptostreptococcales</taxon>
        <taxon>Peptoclostridiaceae</taxon>
        <taxon>Peptoclostridium</taxon>
    </lineage>
</organism>
<reference evidence="1 2" key="1">
    <citation type="journal article" date="2014" name="Genome Announc.">
        <title>Complete Genome Sequence of Amino Acid-Utilizing Eubacterium acidaminophilum al-2 (DSM 3953).</title>
        <authorList>
            <person name="Poehlein A."/>
            <person name="Andreesen J.R."/>
            <person name="Daniel R."/>
        </authorList>
    </citation>
    <scope>NUCLEOTIDE SEQUENCE [LARGE SCALE GENOMIC DNA]</scope>
    <source>
        <strain evidence="1 2">DSM 3953</strain>
    </source>
</reference>
<dbReference type="RefSeq" id="WP_025435385.1">
    <property type="nucleotide sequence ID" value="NZ_CP007452.1"/>
</dbReference>
<protein>
    <submittedName>
        <fullName evidence="1">Uncharacterized protein</fullName>
    </submittedName>
</protein>
<dbReference type="OrthoDB" id="1102561at2"/>
<dbReference type="HOGENOM" id="CLU_045530_0_0_9"/>
<dbReference type="PATRIC" id="fig|1286171.3.peg.1028"/>
<dbReference type="eggNOG" id="ENOG502Z9DS">
    <property type="taxonomic scope" value="Bacteria"/>
</dbReference>
<dbReference type="STRING" id="1286171.EAL2_c10780"/>
<name>W8U626_PEPAC</name>
<dbReference type="Proteomes" id="UP000019591">
    <property type="component" value="Chromosome"/>
</dbReference>
<evidence type="ECO:0000313" key="2">
    <source>
        <dbReference type="Proteomes" id="UP000019591"/>
    </source>
</evidence>